<evidence type="ECO:0000313" key="1">
    <source>
        <dbReference type="EMBL" id="KDR09813.1"/>
    </source>
</evidence>
<reference evidence="1 2" key="1">
    <citation type="journal article" date="2014" name="Nat. Commun.">
        <title>Molecular traces of alternative social organization in a termite genome.</title>
        <authorList>
            <person name="Terrapon N."/>
            <person name="Li C."/>
            <person name="Robertson H.M."/>
            <person name="Ji L."/>
            <person name="Meng X."/>
            <person name="Booth W."/>
            <person name="Chen Z."/>
            <person name="Childers C.P."/>
            <person name="Glastad K.M."/>
            <person name="Gokhale K."/>
            <person name="Gowin J."/>
            <person name="Gronenberg W."/>
            <person name="Hermansen R.A."/>
            <person name="Hu H."/>
            <person name="Hunt B.G."/>
            <person name="Huylmans A.K."/>
            <person name="Khalil S.M."/>
            <person name="Mitchell R.D."/>
            <person name="Munoz-Torres M.C."/>
            <person name="Mustard J.A."/>
            <person name="Pan H."/>
            <person name="Reese J.T."/>
            <person name="Scharf M.E."/>
            <person name="Sun F."/>
            <person name="Vogel H."/>
            <person name="Xiao J."/>
            <person name="Yang W."/>
            <person name="Yang Z."/>
            <person name="Yang Z."/>
            <person name="Zhou J."/>
            <person name="Zhu J."/>
            <person name="Brent C.S."/>
            <person name="Elsik C.G."/>
            <person name="Goodisman M.A."/>
            <person name="Liberles D.A."/>
            <person name="Roe R.M."/>
            <person name="Vargo E.L."/>
            <person name="Vilcinskas A."/>
            <person name="Wang J."/>
            <person name="Bornberg-Bauer E."/>
            <person name="Korb J."/>
            <person name="Zhang G."/>
            <person name="Liebig J."/>
        </authorList>
    </citation>
    <scope>NUCLEOTIDE SEQUENCE [LARGE SCALE GENOMIC DNA]</scope>
    <source>
        <tissue evidence="1">Whole organism</tissue>
    </source>
</reference>
<gene>
    <name evidence="1" type="ORF">L798_15808</name>
</gene>
<dbReference type="EMBL" id="KK853210">
    <property type="protein sequence ID" value="KDR09813.1"/>
    <property type="molecule type" value="Genomic_DNA"/>
</dbReference>
<keyword evidence="2" id="KW-1185">Reference proteome</keyword>
<dbReference type="AlphaFoldDB" id="A0A067QVD5"/>
<sequence>MLTIHLDVQEPIYKFHKLYYRSPPGCAATVACWSALTYQTHLTRLITRENFIELLRRESLKSYISKKHTATTCRGSMMRCSVVVILQMMGTNFSKTLETTHKTTKCHN</sequence>
<dbReference type="Proteomes" id="UP000027135">
    <property type="component" value="Unassembled WGS sequence"/>
</dbReference>
<dbReference type="InParanoid" id="A0A067QVD5"/>
<name>A0A067QVD5_ZOONE</name>
<organism evidence="1 2">
    <name type="scientific">Zootermopsis nevadensis</name>
    <name type="common">Dampwood termite</name>
    <dbReference type="NCBI Taxonomy" id="136037"/>
    <lineage>
        <taxon>Eukaryota</taxon>
        <taxon>Metazoa</taxon>
        <taxon>Ecdysozoa</taxon>
        <taxon>Arthropoda</taxon>
        <taxon>Hexapoda</taxon>
        <taxon>Insecta</taxon>
        <taxon>Pterygota</taxon>
        <taxon>Neoptera</taxon>
        <taxon>Polyneoptera</taxon>
        <taxon>Dictyoptera</taxon>
        <taxon>Blattodea</taxon>
        <taxon>Blattoidea</taxon>
        <taxon>Termitoidae</taxon>
        <taxon>Termopsidae</taxon>
        <taxon>Zootermopsis</taxon>
    </lineage>
</organism>
<proteinExistence type="predicted"/>
<protein>
    <submittedName>
        <fullName evidence="1">Uncharacterized protein</fullName>
    </submittedName>
</protein>
<accession>A0A067QVD5</accession>
<evidence type="ECO:0000313" key="2">
    <source>
        <dbReference type="Proteomes" id="UP000027135"/>
    </source>
</evidence>